<accession>A0A8J2KX53</accession>
<feature type="region of interest" description="Disordered" evidence="1">
    <location>
        <begin position="1"/>
        <end position="48"/>
    </location>
</feature>
<dbReference type="OrthoDB" id="6361449at2759"/>
<dbReference type="AlphaFoldDB" id="A0A8J2KX53"/>
<feature type="compositionally biased region" description="Low complexity" evidence="1">
    <location>
        <begin position="1"/>
        <end position="12"/>
    </location>
</feature>
<keyword evidence="4" id="KW-1185">Reference proteome</keyword>
<feature type="domain" description="H15" evidence="2">
    <location>
        <begin position="45"/>
        <end position="76"/>
    </location>
</feature>
<gene>
    <name evidence="3" type="ORF">AFUS01_LOCUS35158</name>
</gene>
<protein>
    <recommendedName>
        <fullName evidence="2">H15 domain-containing protein</fullName>
    </recommendedName>
</protein>
<feature type="non-terminal residue" evidence="3">
    <location>
        <position position="1"/>
    </location>
</feature>
<evidence type="ECO:0000259" key="2">
    <source>
        <dbReference type="PROSITE" id="PS51504"/>
    </source>
</evidence>
<evidence type="ECO:0000256" key="1">
    <source>
        <dbReference type="SAM" id="MobiDB-lite"/>
    </source>
</evidence>
<evidence type="ECO:0000313" key="4">
    <source>
        <dbReference type="Proteomes" id="UP000708208"/>
    </source>
</evidence>
<evidence type="ECO:0000313" key="3">
    <source>
        <dbReference type="EMBL" id="CAG7825032.1"/>
    </source>
</evidence>
<dbReference type="PROSITE" id="PS51504">
    <property type="entry name" value="H15"/>
    <property type="match status" value="1"/>
</dbReference>
<proteinExistence type="predicted"/>
<dbReference type="GO" id="GO:0006334">
    <property type="term" value="P:nucleosome assembly"/>
    <property type="evidence" value="ECO:0007669"/>
    <property type="project" value="InterPro"/>
</dbReference>
<dbReference type="GO" id="GO:0000786">
    <property type="term" value="C:nucleosome"/>
    <property type="evidence" value="ECO:0007669"/>
    <property type="project" value="InterPro"/>
</dbReference>
<name>A0A8J2KX53_9HEXA</name>
<feature type="non-terminal residue" evidence="3">
    <location>
        <position position="76"/>
    </location>
</feature>
<dbReference type="InterPro" id="IPR005818">
    <property type="entry name" value="Histone_H1/H5_H15"/>
</dbReference>
<dbReference type="Pfam" id="PF00538">
    <property type="entry name" value="Linker_histone"/>
    <property type="match status" value="1"/>
</dbReference>
<dbReference type="GO" id="GO:0003677">
    <property type="term" value="F:DNA binding"/>
    <property type="evidence" value="ECO:0007669"/>
    <property type="project" value="InterPro"/>
</dbReference>
<feature type="compositionally biased region" description="Basic and acidic residues" evidence="1">
    <location>
        <begin position="28"/>
        <end position="43"/>
    </location>
</feature>
<sequence>MSDIETTTEVPAAPAPVTPKKGKAAKKPAAEKKSPKPKAEKKVPTHPPASVLVVEAVTKLNEKGGSSLQAIKKSIA</sequence>
<dbReference type="EMBL" id="CAJVCH010534659">
    <property type="protein sequence ID" value="CAG7825032.1"/>
    <property type="molecule type" value="Genomic_DNA"/>
</dbReference>
<dbReference type="Proteomes" id="UP000708208">
    <property type="component" value="Unassembled WGS sequence"/>
</dbReference>
<comment type="caution">
    <text evidence="3">The sequence shown here is derived from an EMBL/GenBank/DDBJ whole genome shotgun (WGS) entry which is preliminary data.</text>
</comment>
<reference evidence="3" key="1">
    <citation type="submission" date="2021-06" db="EMBL/GenBank/DDBJ databases">
        <authorList>
            <person name="Hodson N. C."/>
            <person name="Mongue J. A."/>
            <person name="Jaron S. K."/>
        </authorList>
    </citation>
    <scope>NUCLEOTIDE SEQUENCE</scope>
</reference>
<organism evidence="3 4">
    <name type="scientific">Allacma fusca</name>
    <dbReference type="NCBI Taxonomy" id="39272"/>
    <lineage>
        <taxon>Eukaryota</taxon>
        <taxon>Metazoa</taxon>
        <taxon>Ecdysozoa</taxon>
        <taxon>Arthropoda</taxon>
        <taxon>Hexapoda</taxon>
        <taxon>Collembola</taxon>
        <taxon>Symphypleona</taxon>
        <taxon>Sminthuridae</taxon>
        <taxon>Allacma</taxon>
    </lineage>
</organism>